<keyword evidence="3" id="KW-1185">Reference proteome</keyword>
<dbReference type="Proteomes" id="UP001278766">
    <property type="component" value="Unassembled WGS sequence"/>
</dbReference>
<keyword evidence="1" id="KW-0812">Transmembrane</keyword>
<sequence length="64" mass="7027">MGGCLFGFVGLFIGWFVGWCLRSLRGCLVRCWLLLWCGWLRIVVGGCAGGVGGWGCLVVEKWDT</sequence>
<keyword evidence="1" id="KW-0472">Membrane</keyword>
<reference evidence="2" key="2">
    <citation type="submission" date="2023-06" db="EMBL/GenBank/DDBJ databases">
        <authorList>
            <consortium name="Lawrence Berkeley National Laboratory"/>
            <person name="Haridas S."/>
            <person name="Hensen N."/>
            <person name="Bonometti L."/>
            <person name="Westerberg I."/>
            <person name="Brannstrom I.O."/>
            <person name="Guillou S."/>
            <person name="Cros-Aarteil S."/>
            <person name="Calhoun S."/>
            <person name="Kuo A."/>
            <person name="Mondo S."/>
            <person name="Pangilinan J."/>
            <person name="Riley R."/>
            <person name="Labutti K."/>
            <person name="Andreopoulos B."/>
            <person name="Lipzen A."/>
            <person name="Chen C."/>
            <person name="Yanf M."/>
            <person name="Daum C."/>
            <person name="Ng V."/>
            <person name="Clum A."/>
            <person name="Steindorff A."/>
            <person name="Ohm R."/>
            <person name="Martin F."/>
            <person name="Silar P."/>
            <person name="Natvig D."/>
            <person name="Lalanne C."/>
            <person name="Gautier V."/>
            <person name="Ament-Velasquez S.L."/>
            <person name="Kruys A."/>
            <person name="Hutchinson M.I."/>
            <person name="Powell A.J."/>
            <person name="Barry K."/>
            <person name="Miller A.N."/>
            <person name="Grigoriev I.V."/>
            <person name="Debuchy R."/>
            <person name="Gladieux P."/>
            <person name="Thoren M.H."/>
            <person name="Johannesson H."/>
        </authorList>
    </citation>
    <scope>NUCLEOTIDE SEQUENCE</scope>
    <source>
        <strain evidence="2">CBS 168.71</strain>
    </source>
</reference>
<evidence type="ECO:0000313" key="3">
    <source>
        <dbReference type="Proteomes" id="UP001278766"/>
    </source>
</evidence>
<dbReference type="EMBL" id="JAUEPN010000004">
    <property type="protein sequence ID" value="KAK3296219.1"/>
    <property type="molecule type" value="Genomic_DNA"/>
</dbReference>
<evidence type="ECO:0000256" key="1">
    <source>
        <dbReference type="SAM" id="Phobius"/>
    </source>
</evidence>
<dbReference type="AlphaFoldDB" id="A0AAE0HH54"/>
<dbReference type="GeneID" id="87840840"/>
<reference evidence="2" key="1">
    <citation type="journal article" date="2023" name="Mol. Phylogenet. Evol.">
        <title>Genome-scale phylogeny and comparative genomics of the fungal order Sordariales.</title>
        <authorList>
            <person name="Hensen N."/>
            <person name="Bonometti L."/>
            <person name="Westerberg I."/>
            <person name="Brannstrom I.O."/>
            <person name="Guillou S."/>
            <person name="Cros-Aarteil S."/>
            <person name="Calhoun S."/>
            <person name="Haridas S."/>
            <person name="Kuo A."/>
            <person name="Mondo S."/>
            <person name="Pangilinan J."/>
            <person name="Riley R."/>
            <person name="LaButti K."/>
            <person name="Andreopoulos B."/>
            <person name="Lipzen A."/>
            <person name="Chen C."/>
            <person name="Yan M."/>
            <person name="Daum C."/>
            <person name="Ng V."/>
            <person name="Clum A."/>
            <person name="Steindorff A."/>
            <person name="Ohm R.A."/>
            <person name="Martin F."/>
            <person name="Silar P."/>
            <person name="Natvig D.O."/>
            <person name="Lalanne C."/>
            <person name="Gautier V."/>
            <person name="Ament-Velasquez S.L."/>
            <person name="Kruys A."/>
            <person name="Hutchinson M.I."/>
            <person name="Powell A.J."/>
            <person name="Barry K."/>
            <person name="Miller A.N."/>
            <person name="Grigoriev I.V."/>
            <person name="Debuchy R."/>
            <person name="Gladieux P."/>
            <person name="Hiltunen Thoren M."/>
            <person name="Johannesson H."/>
        </authorList>
    </citation>
    <scope>NUCLEOTIDE SEQUENCE</scope>
    <source>
        <strain evidence="2">CBS 168.71</strain>
    </source>
</reference>
<dbReference type="RefSeq" id="XP_062659733.1">
    <property type="nucleotide sequence ID" value="XM_062803892.1"/>
</dbReference>
<evidence type="ECO:0008006" key="4">
    <source>
        <dbReference type="Google" id="ProtNLM"/>
    </source>
</evidence>
<organism evidence="2 3">
    <name type="scientific">Chaetomium fimeti</name>
    <dbReference type="NCBI Taxonomy" id="1854472"/>
    <lineage>
        <taxon>Eukaryota</taxon>
        <taxon>Fungi</taxon>
        <taxon>Dikarya</taxon>
        <taxon>Ascomycota</taxon>
        <taxon>Pezizomycotina</taxon>
        <taxon>Sordariomycetes</taxon>
        <taxon>Sordariomycetidae</taxon>
        <taxon>Sordariales</taxon>
        <taxon>Chaetomiaceae</taxon>
        <taxon>Chaetomium</taxon>
    </lineage>
</organism>
<feature type="transmembrane region" description="Helical" evidence="1">
    <location>
        <begin position="31"/>
        <end position="54"/>
    </location>
</feature>
<keyword evidence="1" id="KW-1133">Transmembrane helix</keyword>
<accession>A0AAE0HH54</accession>
<proteinExistence type="predicted"/>
<comment type="caution">
    <text evidence="2">The sequence shown here is derived from an EMBL/GenBank/DDBJ whole genome shotgun (WGS) entry which is preliminary data.</text>
</comment>
<feature type="transmembrane region" description="Helical" evidence="1">
    <location>
        <begin position="6"/>
        <end position="24"/>
    </location>
</feature>
<evidence type="ECO:0000313" key="2">
    <source>
        <dbReference type="EMBL" id="KAK3296219.1"/>
    </source>
</evidence>
<protein>
    <recommendedName>
        <fullName evidence="4">Transmembrane protein</fullName>
    </recommendedName>
</protein>
<name>A0AAE0HH54_9PEZI</name>
<gene>
    <name evidence="2" type="ORF">B0H64DRAFT_397676</name>
</gene>